<gene>
    <name evidence="2" type="ORF">LCGC14_2808720</name>
</gene>
<sequence>MILKENKSEDNLEIATKLQELRDESKMGGGPERIEAQHKKGKLTARERIEL</sequence>
<evidence type="ECO:0000256" key="1">
    <source>
        <dbReference type="SAM" id="MobiDB-lite"/>
    </source>
</evidence>
<reference evidence="2" key="1">
    <citation type="journal article" date="2015" name="Nature">
        <title>Complex archaea that bridge the gap between prokaryotes and eukaryotes.</title>
        <authorList>
            <person name="Spang A."/>
            <person name="Saw J.H."/>
            <person name="Jorgensen S.L."/>
            <person name="Zaremba-Niedzwiedzka K."/>
            <person name="Martijn J."/>
            <person name="Lind A.E."/>
            <person name="van Eijk R."/>
            <person name="Schleper C."/>
            <person name="Guy L."/>
            <person name="Ettema T.J."/>
        </authorList>
    </citation>
    <scope>NUCLEOTIDE SEQUENCE</scope>
</reference>
<dbReference type="Gene3D" id="3.90.226.10">
    <property type="entry name" value="2-enoyl-CoA Hydratase, Chain A, domain 1"/>
    <property type="match status" value="1"/>
</dbReference>
<evidence type="ECO:0000313" key="2">
    <source>
        <dbReference type="EMBL" id="KKK81906.1"/>
    </source>
</evidence>
<dbReference type="AlphaFoldDB" id="A0A0F9BBW2"/>
<feature type="non-terminal residue" evidence="2">
    <location>
        <position position="51"/>
    </location>
</feature>
<accession>A0A0F9BBW2</accession>
<comment type="caution">
    <text evidence="2">The sequence shown here is derived from an EMBL/GenBank/DDBJ whole genome shotgun (WGS) entry which is preliminary data.</text>
</comment>
<organism evidence="2">
    <name type="scientific">marine sediment metagenome</name>
    <dbReference type="NCBI Taxonomy" id="412755"/>
    <lineage>
        <taxon>unclassified sequences</taxon>
        <taxon>metagenomes</taxon>
        <taxon>ecological metagenomes</taxon>
    </lineage>
</organism>
<evidence type="ECO:0008006" key="3">
    <source>
        <dbReference type="Google" id="ProtNLM"/>
    </source>
</evidence>
<feature type="region of interest" description="Disordered" evidence="1">
    <location>
        <begin position="21"/>
        <end position="51"/>
    </location>
</feature>
<dbReference type="EMBL" id="LAZR01052916">
    <property type="protein sequence ID" value="KKK81906.1"/>
    <property type="molecule type" value="Genomic_DNA"/>
</dbReference>
<proteinExistence type="predicted"/>
<protein>
    <recommendedName>
        <fullName evidence="3">Methylmalonyl-CoA carboxyltransferase</fullName>
    </recommendedName>
</protein>
<name>A0A0F9BBW2_9ZZZZ</name>